<keyword evidence="2 5" id="KW-0812">Transmembrane</keyword>
<dbReference type="Pfam" id="PF06813">
    <property type="entry name" value="Nodulin-like"/>
    <property type="match status" value="1"/>
</dbReference>
<dbReference type="InterPro" id="IPR056555">
    <property type="entry name" value="NFD4_C"/>
</dbReference>
<keyword evidence="9" id="KW-1185">Reference proteome</keyword>
<evidence type="ECO:0000313" key="9">
    <source>
        <dbReference type="Proteomes" id="UP000652761"/>
    </source>
</evidence>
<dbReference type="EMBL" id="NMUH01000654">
    <property type="protein sequence ID" value="MQL82801.1"/>
    <property type="molecule type" value="Genomic_DNA"/>
</dbReference>
<feature type="domain" description="NFD4 C-terminal" evidence="7">
    <location>
        <begin position="166"/>
        <end position="329"/>
    </location>
</feature>
<reference evidence="8" key="1">
    <citation type="submission" date="2017-07" db="EMBL/GenBank/DDBJ databases">
        <title>Taro Niue Genome Assembly and Annotation.</title>
        <authorList>
            <person name="Atibalentja N."/>
            <person name="Keating K."/>
            <person name="Fields C.J."/>
        </authorList>
    </citation>
    <scope>NUCLEOTIDE SEQUENCE</scope>
    <source>
        <strain evidence="8">Niue_2</strain>
        <tissue evidence="8">Leaf</tissue>
    </source>
</reference>
<evidence type="ECO:0000256" key="4">
    <source>
        <dbReference type="ARBA" id="ARBA00023136"/>
    </source>
</evidence>
<dbReference type="PANTHER" id="PTHR21576">
    <property type="entry name" value="UNCHARACTERIZED NODULIN-LIKE PROTEIN"/>
    <property type="match status" value="1"/>
</dbReference>
<evidence type="ECO:0000313" key="8">
    <source>
        <dbReference type="EMBL" id="MQL82801.1"/>
    </source>
</evidence>
<dbReference type="InterPro" id="IPR036259">
    <property type="entry name" value="MFS_trans_sf"/>
</dbReference>
<dbReference type="InterPro" id="IPR010658">
    <property type="entry name" value="Nodulin-like"/>
</dbReference>
<accession>A0A843UHB8</accession>
<name>A0A843UHB8_COLES</name>
<feature type="transmembrane region" description="Helical" evidence="5">
    <location>
        <begin position="171"/>
        <end position="188"/>
    </location>
</feature>
<feature type="transmembrane region" description="Helical" evidence="5">
    <location>
        <begin position="299"/>
        <end position="323"/>
    </location>
</feature>
<dbReference type="Proteomes" id="UP000652761">
    <property type="component" value="Unassembled WGS sequence"/>
</dbReference>
<proteinExistence type="predicted"/>
<keyword evidence="4 5" id="KW-0472">Membrane</keyword>
<protein>
    <submittedName>
        <fullName evidence="8">Uncharacterized protein</fullName>
    </submittedName>
</protein>
<dbReference type="Pfam" id="PF23262">
    <property type="entry name" value="NFD4_C"/>
    <property type="match status" value="1"/>
</dbReference>
<organism evidence="8 9">
    <name type="scientific">Colocasia esculenta</name>
    <name type="common">Wild taro</name>
    <name type="synonym">Arum esculentum</name>
    <dbReference type="NCBI Taxonomy" id="4460"/>
    <lineage>
        <taxon>Eukaryota</taxon>
        <taxon>Viridiplantae</taxon>
        <taxon>Streptophyta</taxon>
        <taxon>Embryophyta</taxon>
        <taxon>Tracheophyta</taxon>
        <taxon>Spermatophyta</taxon>
        <taxon>Magnoliopsida</taxon>
        <taxon>Liliopsida</taxon>
        <taxon>Araceae</taxon>
        <taxon>Aroideae</taxon>
        <taxon>Colocasieae</taxon>
        <taxon>Colocasia</taxon>
    </lineage>
</organism>
<dbReference type="Gene3D" id="1.20.1250.20">
    <property type="entry name" value="MFS general substrate transporter like domains"/>
    <property type="match status" value="1"/>
</dbReference>
<dbReference type="PROSITE" id="PS51257">
    <property type="entry name" value="PROKAR_LIPOPROTEIN"/>
    <property type="match status" value="1"/>
</dbReference>
<feature type="transmembrane region" description="Helical" evidence="5">
    <location>
        <begin position="208"/>
        <end position="228"/>
    </location>
</feature>
<dbReference type="PANTHER" id="PTHR21576:SF73">
    <property type="entry name" value="F1C9.29 PROTEIN-RELATED"/>
    <property type="match status" value="1"/>
</dbReference>
<comment type="caution">
    <text evidence="8">The sequence shown here is derived from an EMBL/GenBank/DDBJ whole genome shotgun (WGS) entry which is preliminary data.</text>
</comment>
<evidence type="ECO:0000259" key="6">
    <source>
        <dbReference type="Pfam" id="PF06813"/>
    </source>
</evidence>
<comment type="subcellular location">
    <subcellularLocation>
        <location evidence="1">Membrane</location>
        <topology evidence="1">Multi-pass membrane protein</topology>
    </subcellularLocation>
</comment>
<keyword evidence="3 5" id="KW-1133">Transmembrane helix</keyword>
<evidence type="ECO:0000259" key="7">
    <source>
        <dbReference type="Pfam" id="PF23262"/>
    </source>
</evidence>
<evidence type="ECO:0000256" key="3">
    <source>
        <dbReference type="ARBA" id="ARBA00022989"/>
    </source>
</evidence>
<dbReference type="OrthoDB" id="410267at2759"/>
<evidence type="ECO:0000256" key="5">
    <source>
        <dbReference type="SAM" id="Phobius"/>
    </source>
</evidence>
<dbReference type="SUPFAM" id="SSF103473">
    <property type="entry name" value="MFS general substrate transporter"/>
    <property type="match status" value="1"/>
</dbReference>
<sequence>MGQFRGRLQALPNNGCVAAMWMQSCAGAGYLFGSLSPIIKSSFSYNQQQVASLGVAKDLGDSIGNPEFCRLCFGLAHCDREGAPLTPLVCPSAPVEENLLLHNEDPRKSGQSTETNEIVFSEAEDENAQERKISEVETKLFQGSAGGPVRVKRRDPYKGENFTLMQTLKTANFWLIFISLLLGSGSGLTVIDNLGQISESLGYKETHIFVSMISIWNFLGRVGGGYFSEIVVRDYAYPRPVATSIAQVVMAIGHFFLAMAWPGTMYIAMLFIGLGYGDFWAIVPAACSELFGLKIFGALYNFLTVANPAGSLVFSGVIASSIYDYEAEKQSRKH</sequence>
<gene>
    <name evidence="8" type="ORF">Taro_015272</name>
</gene>
<evidence type="ECO:0000256" key="1">
    <source>
        <dbReference type="ARBA" id="ARBA00004141"/>
    </source>
</evidence>
<evidence type="ECO:0000256" key="2">
    <source>
        <dbReference type="ARBA" id="ARBA00022692"/>
    </source>
</evidence>
<feature type="domain" description="Nodulin-like" evidence="6">
    <location>
        <begin position="16"/>
        <end position="64"/>
    </location>
</feature>
<dbReference type="AlphaFoldDB" id="A0A843UHB8"/>
<dbReference type="GO" id="GO:0016020">
    <property type="term" value="C:membrane"/>
    <property type="evidence" value="ECO:0007669"/>
    <property type="project" value="UniProtKB-SubCell"/>
</dbReference>